<evidence type="ECO:0000313" key="1">
    <source>
        <dbReference type="EMBL" id="KAL2059488.1"/>
    </source>
</evidence>
<organism evidence="1 2">
    <name type="scientific">Lepraria finkii</name>
    <dbReference type="NCBI Taxonomy" id="1340010"/>
    <lineage>
        <taxon>Eukaryota</taxon>
        <taxon>Fungi</taxon>
        <taxon>Dikarya</taxon>
        <taxon>Ascomycota</taxon>
        <taxon>Pezizomycotina</taxon>
        <taxon>Lecanoromycetes</taxon>
        <taxon>OSLEUM clade</taxon>
        <taxon>Lecanoromycetidae</taxon>
        <taxon>Lecanorales</taxon>
        <taxon>Lecanorineae</taxon>
        <taxon>Stereocaulaceae</taxon>
        <taxon>Lepraria</taxon>
    </lineage>
</organism>
<dbReference type="EMBL" id="JBHFEH010000001">
    <property type="protein sequence ID" value="KAL2059488.1"/>
    <property type="molecule type" value="Genomic_DNA"/>
</dbReference>
<proteinExistence type="predicted"/>
<dbReference type="Proteomes" id="UP001590951">
    <property type="component" value="Unassembled WGS sequence"/>
</dbReference>
<accession>A0ABR4BNV7</accession>
<sequence>MVGKPEEEVLLGDPGVVEEVERVSGNIVEEIEAADRGEGQVMDVEGTAREAAEVQKPSSGLNKEELEELGIRVNRVKTDGTILKTSLKEAWGRMRGKIFTR</sequence>
<gene>
    <name evidence="1" type="ORF">ABVK25_000781</name>
</gene>
<reference evidence="1 2" key="1">
    <citation type="submission" date="2024-09" db="EMBL/GenBank/DDBJ databases">
        <title>Rethinking Asexuality: The Enigmatic Case of Functional Sexual Genes in Lepraria (Stereocaulaceae).</title>
        <authorList>
            <person name="Doellman M."/>
            <person name="Sun Y."/>
            <person name="Barcenas-Pena A."/>
            <person name="Lumbsch H.T."/>
            <person name="Grewe F."/>
        </authorList>
    </citation>
    <scope>NUCLEOTIDE SEQUENCE [LARGE SCALE GENOMIC DNA]</scope>
    <source>
        <strain evidence="1 2">Grewe 0041</strain>
    </source>
</reference>
<keyword evidence="2" id="KW-1185">Reference proteome</keyword>
<comment type="caution">
    <text evidence="1">The sequence shown here is derived from an EMBL/GenBank/DDBJ whole genome shotgun (WGS) entry which is preliminary data.</text>
</comment>
<protein>
    <submittedName>
        <fullName evidence="1">Uncharacterized protein</fullName>
    </submittedName>
</protein>
<name>A0ABR4BNV7_9LECA</name>
<evidence type="ECO:0000313" key="2">
    <source>
        <dbReference type="Proteomes" id="UP001590951"/>
    </source>
</evidence>